<feature type="transmembrane region" description="Helical" evidence="1">
    <location>
        <begin position="12"/>
        <end position="34"/>
    </location>
</feature>
<proteinExistence type="predicted"/>
<keyword evidence="1" id="KW-0812">Transmembrane</keyword>
<sequence>MNRHHQHRKPDFFAVVVVLVMIGFGLTLAVQVSLVDRHQVVDSEVTEVVPKAG</sequence>
<dbReference type="OrthoDB" id="9910236at2"/>
<gene>
    <name evidence="2" type="ORF">CODIS_17700</name>
</gene>
<keyword evidence="1" id="KW-1133">Transmembrane helix</keyword>
<reference evidence="2 3" key="1">
    <citation type="submission" date="2016-06" db="EMBL/GenBank/DDBJ databases">
        <title>Genome sequence of endosymbiont of Candidatus Endolucinida thiodiazotropha.</title>
        <authorList>
            <person name="Poehlein A."/>
            <person name="Koenig S."/>
            <person name="Heiden S.E."/>
            <person name="Thuermer A."/>
            <person name="Voget S."/>
            <person name="Daniel R."/>
            <person name="Markert S."/>
            <person name="Gros O."/>
            <person name="Schweder T."/>
        </authorList>
    </citation>
    <scope>NUCLEOTIDE SEQUENCE [LARGE SCALE GENOMIC DNA]</scope>
    <source>
        <strain evidence="2 3">COS</strain>
    </source>
</reference>
<evidence type="ECO:0000313" key="3">
    <source>
        <dbReference type="Proteomes" id="UP000094769"/>
    </source>
</evidence>
<dbReference type="RefSeq" id="WP_154723060.1">
    <property type="nucleotide sequence ID" value="NZ_MARB01000008.1"/>
</dbReference>
<evidence type="ECO:0000256" key="1">
    <source>
        <dbReference type="SAM" id="Phobius"/>
    </source>
</evidence>
<keyword evidence="1" id="KW-0472">Membrane</keyword>
<evidence type="ECO:0000313" key="2">
    <source>
        <dbReference type="EMBL" id="ODJ87996.1"/>
    </source>
</evidence>
<comment type="caution">
    <text evidence="2">The sequence shown here is derived from an EMBL/GenBank/DDBJ whole genome shotgun (WGS) entry which is preliminary data.</text>
</comment>
<keyword evidence="3" id="KW-1185">Reference proteome</keyword>
<name>A0A7Z0VMH0_9GAMM</name>
<dbReference type="Proteomes" id="UP000094769">
    <property type="component" value="Unassembled WGS sequence"/>
</dbReference>
<organism evidence="2 3">
    <name type="scientific">Candidatus Thiodiazotropha endolucinida</name>
    <dbReference type="NCBI Taxonomy" id="1655433"/>
    <lineage>
        <taxon>Bacteria</taxon>
        <taxon>Pseudomonadati</taxon>
        <taxon>Pseudomonadota</taxon>
        <taxon>Gammaproteobacteria</taxon>
        <taxon>Chromatiales</taxon>
        <taxon>Sedimenticolaceae</taxon>
        <taxon>Candidatus Thiodiazotropha</taxon>
    </lineage>
</organism>
<protein>
    <submittedName>
        <fullName evidence="2">Uncharacterized protein</fullName>
    </submittedName>
</protein>
<accession>A0A7Z0VMH0</accession>
<dbReference type="AlphaFoldDB" id="A0A7Z0VMH0"/>
<dbReference type="EMBL" id="MARB01000008">
    <property type="protein sequence ID" value="ODJ87996.1"/>
    <property type="molecule type" value="Genomic_DNA"/>
</dbReference>